<feature type="transmembrane region" description="Helical" evidence="7">
    <location>
        <begin position="140"/>
        <end position="163"/>
    </location>
</feature>
<dbReference type="InterPro" id="IPR035906">
    <property type="entry name" value="MetI-like_sf"/>
</dbReference>
<dbReference type="RefSeq" id="WP_160917768.1">
    <property type="nucleotide sequence ID" value="NZ_WMEY01000001.1"/>
</dbReference>
<dbReference type="AlphaFoldDB" id="A0A845ETQ0"/>
<gene>
    <name evidence="9" type="ORF">GLW07_00465</name>
</gene>
<dbReference type="GO" id="GO:0055085">
    <property type="term" value="P:transmembrane transport"/>
    <property type="evidence" value="ECO:0007669"/>
    <property type="project" value="InterPro"/>
</dbReference>
<feature type="transmembrane region" description="Helical" evidence="7">
    <location>
        <begin position="105"/>
        <end position="128"/>
    </location>
</feature>
<dbReference type="PANTHER" id="PTHR30465:SF44">
    <property type="entry name" value="ABC-TYPE DIPEPTIDE_OLIGOPEPTIDE TRANSPORT SYSTEM, PERMEASE COMPONENT"/>
    <property type="match status" value="1"/>
</dbReference>
<comment type="similarity">
    <text evidence="7">Belongs to the binding-protein-dependent transport system permease family.</text>
</comment>
<keyword evidence="6 7" id="KW-0472">Membrane</keyword>
<keyword evidence="2 7" id="KW-0813">Transport</keyword>
<evidence type="ECO:0000256" key="2">
    <source>
        <dbReference type="ARBA" id="ARBA00022448"/>
    </source>
</evidence>
<dbReference type="InterPro" id="IPR000515">
    <property type="entry name" value="MetI-like"/>
</dbReference>
<evidence type="ECO:0000259" key="8">
    <source>
        <dbReference type="PROSITE" id="PS50928"/>
    </source>
</evidence>
<dbReference type="GO" id="GO:0005886">
    <property type="term" value="C:plasma membrane"/>
    <property type="evidence" value="ECO:0007669"/>
    <property type="project" value="UniProtKB-SubCell"/>
</dbReference>
<protein>
    <recommendedName>
        <fullName evidence="8">ABC transmembrane type-1 domain-containing protein</fullName>
    </recommendedName>
</protein>
<keyword evidence="5 7" id="KW-1133">Transmembrane helix</keyword>
<evidence type="ECO:0000313" key="10">
    <source>
        <dbReference type="Proteomes" id="UP000447833"/>
    </source>
</evidence>
<keyword evidence="3" id="KW-1003">Cell membrane</keyword>
<feature type="transmembrane region" description="Helical" evidence="7">
    <location>
        <begin position="277"/>
        <end position="298"/>
    </location>
</feature>
<dbReference type="Pfam" id="PF00528">
    <property type="entry name" value="BPD_transp_1"/>
    <property type="match status" value="1"/>
</dbReference>
<evidence type="ECO:0000256" key="1">
    <source>
        <dbReference type="ARBA" id="ARBA00004651"/>
    </source>
</evidence>
<keyword evidence="4 7" id="KW-0812">Transmembrane</keyword>
<dbReference type="EMBL" id="WMEY01000001">
    <property type="protein sequence ID" value="MYL61816.1"/>
    <property type="molecule type" value="Genomic_DNA"/>
</dbReference>
<organism evidence="9 10">
    <name type="scientific">Guptibacillus hwajinpoensis</name>
    <dbReference type="NCBI Taxonomy" id="208199"/>
    <lineage>
        <taxon>Bacteria</taxon>
        <taxon>Bacillati</taxon>
        <taxon>Bacillota</taxon>
        <taxon>Bacilli</taxon>
        <taxon>Bacillales</taxon>
        <taxon>Guptibacillaceae</taxon>
        <taxon>Guptibacillus</taxon>
    </lineage>
</organism>
<evidence type="ECO:0000256" key="4">
    <source>
        <dbReference type="ARBA" id="ARBA00022692"/>
    </source>
</evidence>
<dbReference type="PROSITE" id="PS50928">
    <property type="entry name" value="ABC_TM1"/>
    <property type="match status" value="1"/>
</dbReference>
<accession>A0A845ETQ0</accession>
<comment type="caution">
    <text evidence="9">The sequence shown here is derived from an EMBL/GenBank/DDBJ whole genome shotgun (WGS) entry which is preliminary data.</text>
</comment>
<feature type="transmembrane region" description="Helical" evidence="7">
    <location>
        <begin position="9"/>
        <end position="31"/>
    </location>
</feature>
<feature type="domain" description="ABC transmembrane type-1" evidence="8">
    <location>
        <begin position="101"/>
        <end position="300"/>
    </location>
</feature>
<evidence type="ECO:0000256" key="6">
    <source>
        <dbReference type="ARBA" id="ARBA00023136"/>
    </source>
</evidence>
<dbReference type="PANTHER" id="PTHR30465">
    <property type="entry name" value="INNER MEMBRANE ABC TRANSPORTER"/>
    <property type="match status" value="1"/>
</dbReference>
<dbReference type="Gene3D" id="1.10.3720.10">
    <property type="entry name" value="MetI-like"/>
    <property type="match status" value="1"/>
</dbReference>
<dbReference type="Proteomes" id="UP000447833">
    <property type="component" value="Unassembled WGS sequence"/>
</dbReference>
<sequence length="316" mass="36261">MGKSLTLQIAFQFLLTSIGILLIGSLPYLFFNMKSQLNVLKMIDNDSLNNTSFLYDTIVLNFDAYFEHITHTVNVILTGDTIEYYVRGRELPLFPEFMDVYLTSMLYLVISIVLALILGILLTLLTMLLPIHKRSLPKAILFIIESLPDIFVILIAQLGIIWIYQKTNFLLFNISSGFDENAIVLPILVLSLLPAIYIYKYLLLSFEEEEKFLYVELARGKGLKRTRILVLHVFRNSILTLFNHFKGVFLFAIANLLMLEIIFDIKGFMTFIFENGVLNPEILTMGLFMVFIPSFLMFTTGKVTLEHYFNIGGTNL</sequence>
<evidence type="ECO:0000256" key="3">
    <source>
        <dbReference type="ARBA" id="ARBA00022475"/>
    </source>
</evidence>
<reference evidence="9 10" key="1">
    <citation type="submission" date="2019-11" db="EMBL/GenBank/DDBJ databases">
        <title>Genome sequences of 17 halophilic strains isolated from different environments.</title>
        <authorList>
            <person name="Furrow R.E."/>
        </authorList>
    </citation>
    <scope>NUCLEOTIDE SEQUENCE [LARGE SCALE GENOMIC DNA]</scope>
    <source>
        <strain evidence="9 10">22506_14_FS</strain>
    </source>
</reference>
<feature type="transmembrane region" description="Helical" evidence="7">
    <location>
        <begin position="183"/>
        <end position="204"/>
    </location>
</feature>
<feature type="transmembrane region" description="Helical" evidence="7">
    <location>
        <begin position="248"/>
        <end position="265"/>
    </location>
</feature>
<comment type="subcellular location">
    <subcellularLocation>
        <location evidence="1 7">Cell membrane</location>
        <topology evidence="1 7">Multi-pass membrane protein</topology>
    </subcellularLocation>
</comment>
<proteinExistence type="inferred from homology"/>
<evidence type="ECO:0000313" key="9">
    <source>
        <dbReference type="EMBL" id="MYL61816.1"/>
    </source>
</evidence>
<name>A0A845ETQ0_9BACL</name>
<dbReference type="SUPFAM" id="SSF161098">
    <property type="entry name" value="MetI-like"/>
    <property type="match status" value="1"/>
</dbReference>
<evidence type="ECO:0000256" key="7">
    <source>
        <dbReference type="RuleBase" id="RU363032"/>
    </source>
</evidence>
<evidence type="ECO:0000256" key="5">
    <source>
        <dbReference type="ARBA" id="ARBA00022989"/>
    </source>
</evidence>